<proteinExistence type="predicted"/>
<dbReference type="InterPro" id="IPR058685">
    <property type="entry name" value="Ig_NPHP4_4th"/>
</dbReference>
<dbReference type="Pfam" id="PF26187">
    <property type="entry name" value="Ig_NPHP4_4th"/>
    <property type="match status" value="1"/>
</dbReference>
<dbReference type="Proteomes" id="UP000574390">
    <property type="component" value="Unassembled WGS sequence"/>
</dbReference>
<sequence>VSHFMHGTQHPALAGVELLDSPPLLPGKFSYSSARSGSAEPGPGTTRLATLPDEDVIATQCLDDALCGIAPGSSPSINRTYNVTLRTGRELRKKISYLNATGLVQISRLTSSQPSILRLVEDTLVLDPRTKGYIRFRILPLSREIRTRVVVSVTPSDMSVPHAIKENLAFDF</sequence>
<feature type="non-terminal residue" evidence="2">
    <location>
        <position position="172"/>
    </location>
</feature>
<evidence type="ECO:0000313" key="3">
    <source>
        <dbReference type="Proteomes" id="UP000574390"/>
    </source>
</evidence>
<evidence type="ECO:0000259" key="1">
    <source>
        <dbReference type="Pfam" id="PF26187"/>
    </source>
</evidence>
<dbReference type="EMBL" id="JABANM010034796">
    <property type="protein sequence ID" value="KAF4699061.1"/>
    <property type="molecule type" value="Genomic_DNA"/>
</dbReference>
<evidence type="ECO:0000313" key="2">
    <source>
        <dbReference type="EMBL" id="KAF4699061.1"/>
    </source>
</evidence>
<feature type="domain" description="NPHP4 Ig-like" evidence="1">
    <location>
        <begin position="82"/>
        <end position="153"/>
    </location>
</feature>
<accession>A0A7J6PTZ2</accession>
<name>A0A7J6PTZ2_PEROL</name>
<organism evidence="2 3">
    <name type="scientific">Perkinsus olseni</name>
    <name type="common">Perkinsus atlanticus</name>
    <dbReference type="NCBI Taxonomy" id="32597"/>
    <lineage>
        <taxon>Eukaryota</taxon>
        <taxon>Sar</taxon>
        <taxon>Alveolata</taxon>
        <taxon>Perkinsozoa</taxon>
        <taxon>Perkinsea</taxon>
        <taxon>Perkinsida</taxon>
        <taxon>Perkinsidae</taxon>
        <taxon>Perkinsus</taxon>
    </lineage>
</organism>
<protein>
    <recommendedName>
        <fullName evidence="1">NPHP4 Ig-like domain-containing protein</fullName>
    </recommendedName>
</protein>
<dbReference type="AlphaFoldDB" id="A0A7J6PTZ2"/>
<gene>
    <name evidence="2" type="ORF">FOZ62_018363</name>
</gene>
<reference evidence="2 3" key="1">
    <citation type="submission" date="2020-04" db="EMBL/GenBank/DDBJ databases">
        <title>Perkinsus olseni comparative genomics.</title>
        <authorList>
            <person name="Bogema D.R."/>
        </authorList>
    </citation>
    <scope>NUCLEOTIDE SEQUENCE [LARGE SCALE GENOMIC DNA]</scope>
    <source>
        <strain evidence="2">ATCC PRA-205</strain>
    </source>
</reference>
<comment type="caution">
    <text evidence="2">The sequence shown here is derived from an EMBL/GenBank/DDBJ whole genome shotgun (WGS) entry which is preliminary data.</text>
</comment>